<dbReference type="GO" id="GO:0000976">
    <property type="term" value="F:transcription cis-regulatory region binding"/>
    <property type="evidence" value="ECO:0007669"/>
    <property type="project" value="TreeGrafter"/>
</dbReference>
<dbReference type="InterPro" id="IPR050109">
    <property type="entry name" value="HTH-type_TetR-like_transc_reg"/>
</dbReference>
<evidence type="ECO:0000256" key="2">
    <source>
        <dbReference type="ARBA" id="ARBA00023125"/>
    </source>
</evidence>
<accession>A0A1X0L501</accession>
<proteinExistence type="predicted"/>
<dbReference type="Pfam" id="PF00440">
    <property type="entry name" value="TetR_N"/>
    <property type="match status" value="1"/>
</dbReference>
<evidence type="ECO:0000313" key="8">
    <source>
        <dbReference type="EMBL" id="VAZ96212.1"/>
    </source>
</evidence>
<dbReference type="SUPFAM" id="SSF46689">
    <property type="entry name" value="Homeodomain-like"/>
    <property type="match status" value="1"/>
</dbReference>
<dbReference type="PANTHER" id="PTHR30055">
    <property type="entry name" value="HTH-TYPE TRANSCRIPTIONAL REGULATOR RUTR"/>
    <property type="match status" value="1"/>
</dbReference>
<sequence>MVRARPADRFSRLISAAADTFVANGYRSTQMQDVADVVGVAKGTLYGYVEGKAALLGAVLRYADGIEPAPSEGDFPIHTPGDGALAGLVATRLGREVAELRLVQALSSEQPTCPVEQEVAEIIGDLYRRLARHRISVKVVDRCAPELPELAAVWFVQGRKGQVSALTELLRRRALHLPGPVDVVARTIVETCVLWAVHMPWDPAPAGVQWPDDDIIAGTLAGLLTRGLLGRPDA</sequence>
<gene>
    <name evidence="7" type="primary">mce3R</name>
    <name evidence="6" type="ORF">B4U45_04280</name>
    <name evidence="7" type="ORF">LAUMK42_03479</name>
    <name evidence="8" type="ORF">LAUMK4_03429</name>
</gene>
<feature type="domain" description="HTH tetR-type" evidence="5">
    <location>
        <begin position="7"/>
        <end position="67"/>
    </location>
</feature>
<dbReference type="InterPro" id="IPR009057">
    <property type="entry name" value="Homeodomain-like_sf"/>
</dbReference>
<dbReference type="AlphaFoldDB" id="A0A1X0L501"/>
<comment type="caution">
    <text evidence="6">The sequence shown here is derived from an EMBL/GenBank/DDBJ whole genome shotgun (WGS) entry which is preliminary data.</text>
</comment>
<dbReference type="EMBL" id="UPHM01000091">
    <property type="protein sequence ID" value="VAZ96212.1"/>
    <property type="molecule type" value="Genomic_DNA"/>
</dbReference>
<feature type="DNA-binding region" description="H-T-H motif" evidence="4">
    <location>
        <begin position="30"/>
        <end position="49"/>
    </location>
</feature>
<dbReference type="EMBL" id="UPHL01000094">
    <property type="protein sequence ID" value="VAZ84656.1"/>
    <property type="molecule type" value="Genomic_DNA"/>
</dbReference>
<keyword evidence="2 4" id="KW-0238">DNA-binding</keyword>
<protein>
    <submittedName>
        <fullName evidence="7">Transcriptional repressor Mce3R</fullName>
    </submittedName>
</protein>
<keyword evidence="10" id="KW-1185">Reference proteome</keyword>
<dbReference type="RefSeq" id="WP_075545438.1">
    <property type="nucleotide sequence ID" value="NZ_CADEAW010000011.1"/>
</dbReference>
<evidence type="ECO:0000313" key="11">
    <source>
        <dbReference type="Proteomes" id="UP000279331"/>
    </source>
</evidence>
<dbReference type="OrthoDB" id="9805134at2"/>
<dbReference type="PRINTS" id="PR00455">
    <property type="entry name" value="HTHTETR"/>
</dbReference>
<evidence type="ECO:0000256" key="4">
    <source>
        <dbReference type="PROSITE-ProRule" id="PRU00335"/>
    </source>
</evidence>
<reference evidence="6 9" key="1">
    <citation type="submission" date="2017-02" db="EMBL/GenBank/DDBJ databases">
        <title>Mycobacterium kansasii genomes.</title>
        <authorList>
            <person name="Borowka P."/>
            <person name="Strapagiel D."/>
            <person name="Marciniak B."/>
            <person name="Lach J."/>
            <person name="Bakula Z."/>
            <person name="Van Ingen J."/>
            <person name="Safianowska A."/>
            <person name="Brzostek A."/>
            <person name="Dziadek J."/>
            <person name="Jagielski T."/>
        </authorList>
    </citation>
    <scope>NUCLEOTIDE SEQUENCE [LARGE SCALE GENOMIC DNA]</scope>
    <source>
        <strain evidence="6 9">12MK</strain>
    </source>
</reference>
<dbReference type="Gene3D" id="1.10.357.10">
    <property type="entry name" value="Tetracycline Repressor, domain 2"/>
    <property type="match status" value="1"/>
</dbReference>
<dbReference type="PANTHER" id="PTHR30055:SF234">
    <property type="entry name" value="HTH-TYPE TRANSCRIPTIONAL REGULATOR BETI"/>
    <property type="match status" value="1"/>
</dbReference>
<evidence type="ECO:0000313" key="10">
    <source>
        <dbReference type="Proteomes" id="UP000271464"/>
    </source>
</evidence>
<dbReference type="Proteomes" id="UP000279331">
    <property type="component" value="Unassembled WGS sequence"/>
</dbReference>
<dbReference type="EMBL" id="MWQA01000001">
    <property type="protein sequence ID" value="ORC05978.1"/>
    <property type="molecule type" value="Genomic_DNA"/>
</dbReference>
<reference evidence="10 11" key="2">
    <citation type="submission" date="2018-09" db="EMBL/GenBank/DDBJ databases">
        <authorList>
            <person name="Tagini F."/>
        </authorList>
    </citation>
    <scope>NUCLEOTIDE SEQUENCE [LARGE SCALE GENOMIC DNA]</scope>
    <source>
        <strain evidence="8 10">MK4</strain>
        <strain evidence="7 11">MK42</strain>
    </source>
</reference>
<dbReference type="Proteomes" id="UP000271464">
    <property type="component" value="Unassembled WGS sequence"/>
</dbReference>
<evidence type="ECO:0000256" key="3">
    <source>
        <dbReference type="ARBA" id="ARBA00023163"/>
    </source>
</evidence>
<organism evidence="6 9">
    <name type="scientific">Mycobacterium persicum</name>
    <dbReference type="NCBI Taxonomy" id="1487726"/>
    <lineage>
        <taxon>Bacteria</taxon>
        <taxon>Bacillati</taxon>
        <taxon>Actinomycetota</taxon>
        <taxon>Actinomycetes</taxon>
        <taxon>Mycobacteriales</taxon>
        <taxon>Mycobacteriaceae</taxon>
        <taxon>Mycobacterium</taxon>
    </lineage>
</organism>
<dbReference type="GeneID" id="66596516"/>
<evidence type="ECO:0000313" key="9">
    <source>
        <dbReference type="Proteomes" id="UP000192335"/>
    </source>
</evidence>
<evidence type="ECO:0000313" key="6">
    <source>
        <dbReference type="EMBL" id="ORC05978.1"/>
    </source>
</evidence>
<keyword evidence="3" id="KW-0804">Transcription</keyword>
<dbReference type="PROSITE" id="PS50977">
    <property type="entry name" value="HTH_TETR_2"/>
    <property type="match status" value="1"/>
</dbReference>
<dbReference type="Proteomes" id="UP000192335">
    <property type="component" value="Unassembled WGS sequence"/>
</dbReference>
<evidence type="ECO:0000259" key="5">
    <source>
        <dbReference type="PROSITE" id="PS50977"/>
    </source>
</evidence>
<evidence type="ECO:0000256" key="1">
    <source>
        <dbReference type="ARBA" id="ARBA00023015"/>
    </source>
</evidence>
<dbReference type="GO" id="GO:0003700">
    <property type="term" value="F:DNA-binding transcription factor activity"/>
    <property type="evidence" value="ECO:0007669"/>
    <property type="project" value="TreeGrafter"/>
</dbReference>
<keyword evidence="1" id="KW-0805">Transcription regulation</keyword>
<evidence type="ECO:0000313" key="7">
    <source>
        <dbReference type="EMBL" id="VAZ84656.1"/>
    </source>
</evidence>
<name>A0A1X0L501_9MYCO</name>
<dbReference type="InterPro" id="IPR001647">
    <property type="entry name" value="HTH_TetR"/>
</dbReference>